<sequence length="748" mass="81667">MADNERLSLDSADEGTSGRPYREDEQDDELERRAGGMSRSSSVGAPSNSHEQGSIPATEAARSSDIVPDSVAGPSMSSNNTNPGTMHAKRRRRSSSPDDRAEINQALGAFSTARTQSPVLDPNLALSAFYHDISRGVSKEARPFEVSDARFPYVPSSVANQVSQPPDATIGSAMSHNAQPHFTTYKDISDAYALPRISDTAQASSSKTKDTPSSIQAISVGLVSAPTTFSTPRSGSGQSGLPSVMSLNYGVENPMYGVPEATRTASHIGGYDTIRDSHPARQPPPFDHNSSTYPSSIQRQAGDREHSQQAWLRSQRRPDTIFGAKADALGNAGITTVQPGAGVNGVMWWGPTSFLSLQDRLIQVLKARGQVEPQIAPDLVTMAPVEGVKDQPSSQSNDIGTNYTVWRWGCDKLIFGTKPAVDETAIPIDPLFLPSQLAHRFFRAYVVTIHTLYPVMDIDEVRGSISVAYAGGVDYRPDEGPRPSDLVRNLHKARNLMVLALGAQIEGGDGDAHCPKDIARAWSTNLADRAHKLLLETRDSGGVDAIRLWILYTVYLGNYGQVAVTKMYVASILCLRSRLIKMLRVLLQGKVNALRTVVNLVDFVDSVQAIYFNHERDVSRVSAIDKVNEVFEELETLRRSVPKEMLDFHSPDPDSPGTLLALDTPEGEMALFKFRLCLLYHNIRMLATLPLLSCLVWQDVTKQPFTANPQAVRIAAECVSSAEKTILAFQVYMAQIPYLPFVSIQKVS</sequence>
<gene>
    <name evidence="1" type="ORF">QFC22_000942</name>
</gene>
<organism evidence="1 2">
    <name type="scientific">Naganishia vaughanmartiniae</name>
    <dbReference type="NCBI Taxonomy" id="1424756"/>
    <lineage>
        <taxon>Eukaryota</taxon>
        <taxon>Fungi</taxon>
        <taxon>Dikarya</taxon>
        <taxon>Basidiomycota</taxon>
        <taxon>Agaricomycotina</taxon>
        <taxon>Tremellomycetes</taxon>
        <taxon>Filobasidiales</taxon>
        <taxon>Filobasidiaceae</taxon>
        <taxon>Naganishia</taxon>
    </lineage>
</organism>
<evidence type="ECO:0000313" key="1">
    <source>
        <dbReference type="EMBL" id="KAJ9124145.1"/>
    </source>
</evidence>
<dbReference type="EMBL" id="JASBWU010000002">
    <property type="protein sequence ID" value="KAJ9124145.1"/>
    <property type="molecule type" value="Genomic_DNA"/>
</dbReference>
<name>A0ACC2XKK7_9TREE</name>
<reference evidence="1" key="1">
    <citation type="submission" date="2023-04" db="EMBL/GenBank/DDBJ databases">
        <title>Draft Genome sequencing of Naganishia species isolated from polar environments using Oxford Nanopore Technology.</title>
        <authorList>
            <person name="Leo P."/>
            <person name="Venkateswaran K."/>
        </authorList>
    </citation>
    <scope>NUCLEOTIDE SEQUENCE</scope>
    <source>
        <strain evidence="1">MNA-CCFEE 5425</strain>
    </source>
</reference>
<accession>A0ACC2XKK7</accession>
<protein>
    <submittedName>
        <fullName evidence="1">Uncharacterized protein</fullName>
    </submittedName>
</protein>
<evidence type="ECO:0000313" key="2">
    <source>
        <dbReference type="Proteomes" id="UP001243375"/>
    </source>
</evidence>
<keyword evidence="2" id="KW-1185">Reference proteome</keyword>
<comment type="caution">
    <text evidence="1">The sequence shown here is derived from an EMBL/GenBank/DDBJ whole genome shotgun (WGS) entry which is preliminary data.</text>
</comment>
<dbReference type="Proteomes" id="UP001243375">
    <property type="component" value="Unassembled WGS sequence"/>
</dbReference>
<proteinExistence type="predicted"/>